<proteinExistence type="predicted"/>
<organism evidence="1 2">
    <name type="scientific">Methylomonas koyamae</name>
    <dbReference type="NCBI Taxonomy" id="702114"/>
    <lineage>
        <taxon>Bacteria</taxon>
        <taxon>Pseudomonadati</taxon>
        <taxon>Pseudomonadota</taxon>
        <taxon>Gammaproteobacteria</taxon>
        <taxon>Methylococcales</taxon>
        <taxon>Methylococcaceae</taxon>
        <taxon>Methylomonas</taxon>
    </lineage>
</organism>
<dbReference type="InterPro" id="IPR022205">
    <property type="entry name" value="DUF3732"/>
</dbReference>
<accession>A0A177N6F1</accession>
<dbReference type="Pfam" id="PF12532">
    <property type="entry name" value="DUF3732"/>
    <property type="match status" value="1"/>
</dbReference>
<name>A0A177N6F1_9GAMM</name>
<gene>
    <name evidence="1" type="ORF">A1507_17545</name>
</gene>
<protein>
    <submittedName>
        <fullName evidence="1">Uncharacterized protein</fullName>
    </submittedName>
</protein>
<dbReference type="Proteomes" id="UP000077857">
    <property type="component" value="Unassembled WGS sequence"/>
</dbReference>
<dbReference type="EMBL" id="LUUJ01000102">
    <property type="protein sequence ID" value="OAI13174.1"/>
    <property type="molecule type" value="Genomic_DNA"/>
</dbReference>
<reference evidence="1 2" key="1">
    <citation type="submission" date="2016-03" db="EMBL/GenBank/DDBJ databases">
        <authorList>
            <person name="Ploux O."/>
        </authorList>
    </citation>
    <scope>NUCLEOTIDE SEQUENCE [LARGE SCALE GENOMIC DNA]</scope>
    <source>
        <strain evidence="1 2">R-45378</strain>
    </source>
</reference>
<sequence length="73" mass="8388">MTVNDLKEDDRSAVKRMFQYVFEAVEAASLGFQVILTEHADIDEEWYQSAVVERWRSGLKLVPADWPSLGNTQ</sequence>
<evidence type="ECO:0000313" key="2">
    <source>
        <dbReference type="Proteomes" id="UP000077857"/>
    </source>
</evidence>
<evidence type="ECO:0000313" key="1">
    <source>
        <dbReference type="EMBL" id="OAI13174.1"/>
    </source>
</evidence>
<comment type="caution">
    <text evidence="1">The sequence shown here is derived from an EMBL/GenBank/DDBJ whole genome shotgun (WGS) entry which is preliminary data.</text>
</comment>
<dbReference type="AlphaFoldDB" id="A0A177N6F1"/>